<feature type="compositionally biased region" description="Basic and acidic residues" evidence="5">
    <location>
        <begin position="145"/>
        <end position="168"/>
    </location>
</feature>
<evidence type="ECO:0000259" key="6">
    <source>
        <dbReference type="Pfam" id="PF18876"/>
    </source>
</evidence>
<reference evidence="7" key="3">
    <citation type="submission" date="2025-09" db="UniProtKB">
        <authorList>
            <consortium name="Ensembl"/>
        </authorList>
    </citation>
    <scope>IDENTIFICATION</scope>
</reference>
<keyword evidence="8" id="KW-1185">Reference proteome</keyword>
<feature type="compositionally biased region" description="Low complexity" evidence="5">
    <location>
        <begin position="653"/>
        <end position="664"/>
    </location>
</feature>
<dbReference type="OMA" id="IVMTQKP"/>
<feature type="compositionally biased region" description="Low complexity" evidence="5">
    <location>
        <begin position="390"/>
        <end position="402"/>
    </location>
</feature>
<accession>A0A672UTS2</accession>
<sequence>RNREAQQEKNKLPEKPPLFAAPYKTNKGDDLSNRIQNMLGNYEEVKELIGARTQRDFLGLQEVLPLIPEEAPGCPYFPENTSHTLPSSFHHTTHRPPMGPTAVTPPPPRHSAPYEMAQSRTKPAPSLHAKSHSLSNSQSQSQERSCADKQSYEGFHHKGSDRRAAGEGHANERDYSIFTFSSLLTPLPSPLEPLSPQRSNQHVSSKSGNSNKSHELTYSQTKSFQNLGTGSEKEESQDSSGINPNSISWPSSQTFPSALPSQTNAMQQKPTAYVKPMDGQDQPPEESPDLKPLLEEYHREPFEKSSDSKVNARAKLSKSEIPSEPIKVSVVVWGLSCWQGKLSCGRTHHQRPETTSSIDETSPMLLSNFISWWPCSAQQSQPKTVASAHSSSSESGSTSDSDSSSDSESSDSEAKEPSRASSPEPDPPTSSKWQLDNWLTKVNPPAVPTESLREIAHGDRHEKSKEQGISSNSSHQHAKPREPNHKSSGQVARAPQDTRLPSKQNCQKSSVCAEETSLRQTLGIKKLSKALVHKEPEGGLKVKCGPDPFKVRDQSSRDKPEAKPKEKPKSSDRKDLKPGLQQDHENEKHNTSHKATAKPFWDPKLRRDILPGSGQEHVAFKPPPQSQGTTPTSTSSHKPAVAAKKDSDKEKLPLPLKKSLSPVKDSPDLVVKIKLPFLSRVPQPPGEGSQQKTAEAKEVPGARNQDLERKITDTPNKSLQKKKVSGGGWFVQGPRWCLKHPSSKSKASPEAQKKDLLPPSPVSPAHPAPKSTKVAQKRPRNESDQPTAMDNTAKNKSNDKDPLISKHRKVESNQAELSKDIKGSAGHVTKPFPVPSLPNGTFKPKRPRLKHLKYPAEYYLEEARRLKHKADAMTDKTAKAFRYLESALFFIEYGIALESDAQNSAYRIFQETIDFIKFIMTLKYCMSSSASPHEEIFAVLCMRCQSLLQMAMFRDKKEIAVKYSRILNDHFKSCKSLQKPWPCTQRTIISMASPFSPMPSPASSQPGSNASNYSGNSMCSPSTVSCNIPDITHSYVTITSYVLSALANWEQADALILKHKSKFLPSGFSVLCVVFMSMCMLKS</sequence>
<name>A0A672UTS2_STRHB</name>
<evidence type="ECO:0000256" key="3">
    <source>
        <dbReference type="ARBA" id="ARBA00022553"/>
    </source>
</evidence>
<feature type="region of interest" description="Disordered" evidence="5">
    <location>
        <begin position="383"/>
        <end position="846"/>
    </location>
</feature>
<dbReference type="PANTHER" id="PTHR10528">
    <property type="entry name" value="AF4/FMR2 FAMILY MEMBER"/>
    <property type="match status" value="1"/>
</dbReference>
<evidence type="ECO:0000313" key="8">
    <source>
        <dbReference type="Proteomes" id="UP000472266"/>
    </source>
</evidence>
<keyword evidence="3" id="KW-0597">Phosphoprotein</keyword>
<comment type="similarity">
    <text evidence="2">Belongs to the AF4 family.</text>
</comment>
<comment type="subcellular location">
    <subcellularLocation>
        <location evidence="1">Nucleus</location>
    </subcellularLocation>
</comment>
<feature type="region of interest" description="Disordered" evidence="5">
    <location>
        <begin position="1"/>
        <end position="29"/>
    </location>
</feature>
<feature type="compositionally biased region" description="Low complexity" evidence="5">
    <location>
        <begin position="626"/>
        <end position="636"/>
    </location>
</feature>
<dbReference type="Pfam" id="PF18876">
    <property type="entry name" value="AFF4_CHD"/>
    <property type="match status" value="1"/>
</dbReference>
<feature type="compositionally biased region" description="Basic and acidic residues" evidence="5">
    <location>
        <begin position="643"/>
        <end position="652"/>
    </location>
</feature>
<organism evidence="7 8">
    <name type="scientific">Strigops habroptila</name>
    <name type="common">Kakapo</name>
    <dbReference type="NCBI Taxonomy" id="2489341"/>
    <lineage>
        <taxon>Eukaryota</taxon>
        <taxon>Metazoa</taxon>
        <taxon>Chordata</taxon>
        <taxon>Craniata</taxon>
        <taxon>Vertebrata</taxon>
        <taxon>Euteleostomi</taxon>
        <taxon>Archelosauria</taxon>
        <taxon>Archosauria</taxon>
        <taxon>Dinosauria</taxon>
        <taxon>Saurischia</taxon>
        <taxon>Theropoda</taxon>
        <taxon>Coelurosauria</taxon>
        <taxon>Aves</taxon>
        <taxon>Neognathae</taxon>
        <taxon>Neoaves</taxon>
        <taxon>Telluraves</taxon>
        <taxon>Australaves</taxon>
        <taxon>Psittaciformes</taxon>
        <taxon>Psittacidae</taxon>
        <taxon>Strigops</taxon>
    </lineage>
</organism>
<feature type="compositionally biased region" description="Pro residues" evidence="5">
    <location>
        <begin position="97"/>
        <end position="110"/>
    </location>
</feature>
<feature type="region of interest" description="Disordered" evidence="5">
    <location>
        <begin position="189"/>
        <end position="269"/>
    </location>
</feature>
<dbReference type="PANTHER" id="PTHR10528:SF6">
    <property type="entry name" value="AF4_FMR2 FAMILY MEMBER 1"/>
    <property type="match status" value="1"/>
</dbReference>
<dbReference type="InterPro" id="IPR007797">
    <property type="entry name" value="AF4/FMR2"/>
</dbReference>
<dbReference type="GO" id="GO:0032783">
    <property type="term" value="C:super elongation complex"/>
    <property type="evidence" value="ECO:0007669"/>
    <property type="project" value="TreeGrafter"/>
</dbReference>
<feature type="compositionally biased region" description="Basic and acidic residues" evidence="5">
    <location>
        <begin position="1"/>
        <end position="14"/>
    </location>
</feature>
<dbReference type="GeneTree" id="ENSGT00950000182974"/>
<protein>
    <submittedName>
        <fullName evidence="7">ALF transcription elongation factor 1</fullName>
    </submittedName>
</protein>
<gene>
    <name evidence="7" type="primary">AFF1</name>
</gene>
<feature type="compositionally biased region" description="Basic and acidic residues" evidence="5">
    <location>
        <begin position="451"/>
        <end position="466"/>
    </location>
</feature>
<feature type="domain" description="AF4/FMR2 C-terminal homology" evidence="6">
    <location>
        <begin position="842"/>
        <end position="1064"/>
    </location>
</feature>
<evidence type="ECO:0000313" key="7">
    <source>
        <dbReference type="Ensembl" id="ENSSHBP00005017907.1"/>
    </source>
</evidence>
<feature type="compositionally biased region" description="Polar residues" evidence="5">
    <location>
        <begin position="784"/>
        <end position="795"/>
    </location>
</feature>
<evidence type="ECO:0000256" key="4">
    <source>
        <dbReference type="ARBA" id="ARBA00023242"/>
    </source>
</evidence>
<feature type="compositionally biased region" description="Basic and acidic residues" evidence="5">
    <location>
        <begin position="694"/>
        <end position="712"/>
    </location>
</feature>
<evidence type="ECO:0000256" key="2">
    <source>
        <dbReference type="ARBA" id="ARBA00007354"/>
    </source>
</evidence>
<dbReference type="InterPro" id="IPR043640">
    <property type="entry name" value="AF4/FMR2_CHD"/>
</dbReference>
<dbReference type="Pfam" id="PF05110">
    <property type="entry name" value="AF-4"/>
    <property type="match status" value="2"/>
</dbReference>
<dbReference type="Ensembl" id="ENSSHBT00005021405.1">
    <property type="protein sequence ID" value="ENSSHBP00005017907.1"/>
    <property type="gene ID" value="ENSSHBG00005015467.1"/>
</dbReference>
<evidence type="ECO:0000256" key="1">
    <source>
        <dbReference type="ARBA" id="ARBA00004123"/>
    </source>
</evidence>
<feature type="region of interest" description="Disordered" evidence="5">
    <location>
        <begin position="75"/>
        <end position="168"/>
    </location>
</feature>
<feature type="compositionally biased region" description="Polar residues" evidence="5">
    <location>
        <begin position="79"/>
        <end position="90"/>
    </location>
</feature>
<evidence type="ECO:0000256" key="5">
    <source>
        <dbReference type="SAM" id="MobiDB-lite"/>
    </source>
</evidence>
<reference evidence="7 8" key="1">
    <citation type="submission" date="2019-11" db="EMBL/GenBank/DDBJ databases">
        <title>Strigops habroptila (kakapo) genome, bStrHab1, primary haplotype, v2.</title>
        <authorList>
            <person name="Jarvis E.D."/>
            <person name="Howard J."/>
            <person name="Rhie A."/>
            <person name="Phillippy A."/>
            <person name="Korlach J."/>
            <person name="Digby A."/>
            <person name="Iorns D."/>
            <person name="Eason D."/>
            <person name="Robertson B."/>
            <person name="Raemaekers T."/>
            <person name="Howe K."/>
            <person name="Lewin H."/>
            <person name="Damas J."/>
            <person name="Hastie A."/>
            <person name="Tracey A."/>
            <person name="Chow W."/>
            <person name="Fedrigo O."/>
        </authorList>
    </citation>
    <scope>NUCLEOTIDE SEQUENCE [LARGE SCALE GENOMIC DNA]</scope>
</reference>
<feature type="compositionally biased region" description="Polar residues" evidence="5">
    <location>
        <begin position="200"/>
        <end position="229"/>
    </location>
</feature>
<dbReference type="InParanoid" id="A0A672UTS2"/>
<dbReference type="AlphaFoldDB" id="A0A672UTS2"/>
<feature type="compositionally biased region" description="Basic and acidic residues" evidence="5">
    <location>
        <begin position="549"/>
        <end position="590"/>
    </location>
</feature>
<dbReference type="GO" id="GO:0010468">
    <property type="term" value="P:regulation of gene expression"/>
    <property type="evidence" value="ECO:0007669"/>
    <property type="project" value="InterPro"/>
</dbReference>
<feature type="compositionally biased region" description="Polar residues" evidence="5">
    <location>
        <begin position="499"/>
        <end position="510"/>
    </location>
</feature>
<reference evidence="7" key="2">
    <citation type="submission" date="2025-08" db="UniProtKB">
        <authorList>
            <consortium name="Ensembl"/>
        </authorList>
    </citation>
    <scope>IDENTIFICATION</scope>
</reference>
<dbReference type="Proteomes" id="UP000472266">
    <property type="component" value="Chromosome 8"/>
</dbReference>
<feature type="compositionally biased region" description="Pro residues" evidence="5">
    <location>
        <begin position="758"/>
        <end position="767"/>
    </location>
</feature>
<dbReference type="Gene3D" id="6.10.250.2670">
    <property type="match status" value="1"/>
</dbReference>
<proteinExistence type="inferred from homology"/>
<keyword evidence="4" id="KW-0539">Nucleus</keyword>
<feature type="compositionally biased region" description="Low complexity" evidence="5">
    <location>
        <begin position="132"/>
        <end position="144"/>
    </location>
</feature>
<feature type="compositionally biased region" description="Polar residues" evidence="5">
    <location>
        <begin position="238"/>
        <end position="269"/>
    </location>
</feature>